<feature type="transmembrane region" description="Helical" evidence="1">
    <location>
        <begin position="101"/>
        <end position="121"/>
    </location>
</feature>
<keyword evidence="1" id="KW-0472">Membrane</keyword>
<dbReference type="RefSeq" id="WP_089341419.1">
    <property type="nucleotide sequence ID" value="NZ_FXAN01000077.1"/>
</dbReference>
<feature type="transmembrane region" description="Helical" evidence="1">
    <location>
        <begin position="71"/>
        <end position="94"/>
    </location>
</feature>
<evidence type="ECO:0000313" key="2">
    <source>
        <dbReference type="EMBL" id="SMG01590.1"/>
    </source>
</evidence>
<keyword evidence="1" id="KW-0812">Transmembrane</keyword>
<evidence type="ECO:0000256" key="1">
    <source>
        <dbReference type="SAM" id="Phobius"/>
    </source>
</evidence>
<feature type="transmembrane region" description="Helical" evidence="1">
    <location>
        <begin position="186"/>
        <end position="209"/>
    </location>
</feature>
<gene>
    <name evidence="2" type="ORF">BSIN_4472</name>
</gene>
<organism evidence="2 3">
    <name type="scientific">Burkholderia singularis</name>
    <dbReference type="NCBI Taxonomy" id="1503053"/>
    <lineage>
        <taxon>Bacteria</taxon>
        <taxon>Pseudomonadati</taxon>
        <taxon>Pseudomonadota</taxon>
        <taxon>Betaproteobacteria</taxon>
        <taxon>Burkholderiales</taxon>
        <taxon>Burkholderiaceae</taxon>
        <taxon>Burkholderia</taxon>
        <taxon>pseudomallei group</taxon>
    </lineage>
</organism>
<dbReference type="AlphaFoldDB" id="A0A238H8R1"/>
<keyword evidence="1" id="KW-1133">Transmembrane helix</keyword>
<protein>
    <submittedName>
        <fullName evidence="2">L-lactate permease</fullName>
    </submittedName>
</protein>
<dbReference type="EMBL" id="FXAN01000077">
    <property type="protein sequence ID" value="SMG01590.1"/>
    <property type="molecule type" value="Genomic_DNA"/>
</dbReference>
<evidence type="ECO:0000313" key="3">
    <source>
        <dbReference type="Proteomes" id="UP000198460"/>
    </source>
</evidence>
<accession>A0A238H8R1</accession>
<reference evidence="2 3" key="1">
    <citation type="submission" date="2017-04" db="EMBL/GenBank/DDBJ databases">
        <authorList>
            <person name="Afonso C.L."/>
            <person name="Miller P.J."/>
            <person name="Scott M.A."/>
            <person name="Spackman E."/>
            <person name="Goraichik I."/>
            <person name="Dimitrov K.M."/>
            <person name="Suarez D.L."/>
            <person name="Swayne D.E."/>
        </authorList>
    </citation>
    <scope>NUCLEOTIDE SEQUENCE [LARGE SCALE GENOMIC DNA]</scope>
    <source>
        <strain evidence="2">LMG 28154</strain>
    </source>
</reference>
<name>A0A238H8R1_9BURK</name>
<feature type="transmembrane region" description="Helical" evidence="1">
    <location>
        <begin position="155"/>
        <end position="179"/>
    </location>
</feature>
<dbReference type="Proteomes" id="UP000198460">
    <property type="component" value="Unassembled WGS sequence"/>
</dbReference>
<sequence>MLRKWLMGGPVLSRGVVRTVAALYVLMYALVYAKAGALLPEFIFRDADKIQAQMGGADTYAGTSFDAVGRFYAMFGPLVDALVIGIGACFIWAMLCRANRLGLMAAALVLSMPCVFFNLFVASKDTLVVLISLFVAHAACRDNPRRAMLTALLCYGAYAALVRSYFALIAVIGFGAYAWRNCPLQWRLAGAATALLAVFLLPGSVYVALLHSRDMAVDYLVYQSPYGARTSFYNPLDPSSFAGFVGDYLYALGRLNLAWLFSPGIKELAMQLFIVLAVGPALGQPQASRAQTLLGCFVIGHVAVSMLFEPDLGSYTRHLSSVALYSMTALSAARRRAGDSRAAAAVPGAG</sequence>
<feature type="transmembrane region" description="Helical" evidence="1">
    <location>
        <begin position="21"/>
        <end position="39"/>
    </location>
</feature>
<proteinExistence type="predicted"/>